<reference evidence="2" key="1">
    <citation type="submission" date="2020-10" db="EMBL/GenBank/DDBJ databases">
        <authorList>
            <person name="Gilroy R."/>
        </authorList>
    </citation>
    <scope>NUCLEOTIDE SEQUENCE</scope>
    <source>
        <strain evidence="2">G3-8215</strain>
    </source>
</reference>
<dbReference type="InterPro" id="IPR000182">
    <property type="entry name" value="GNAT_dom"/>
</dbReference>
<dbReference type="InterPro" id="IPR016181">
    <property type="entry name" value="Acyl_CoA_acyltransferase"/>
</dbReference>
<dbReference type="Proteomes" id="UP000725002">
    <property type="component" value="Unassembled WGS sequence"/>
</dbReference>
<accession>A0A940DTK7</accession>
<dbReference type="PROSITE" id="PS51186">
    <property type="entry name" value="GNAT"/>
    <property type="match status" value="1"/>
</dbReference>
<dbReference type="CDD" id="cd04301">
    <property type="entry name" value="NAT_SF"/>
    <property type="match status" value="1"/>
</dbReference>
<name>A0A940DTK7_9BACT</name>
<evidence type="ECO:0000259" key="1">
    <source>
        <dbReference type="PROSITE" id="PS51186"/>
    </source>
</evidence>
<comment type="caution">
    <text evidence="2">The sequence shown here is derived from an EMBL/GenBank/DDBJ whole genome shotgun (WGS) entry which is preliminary data.</text>
</comment>
<dbReference type="AlphaFoldDB" id="A0A940DTK7"/>
<feature type="domain" description="N-acetyltransferase" evidence="1">
    <location>
        <begin position="1"/>
        <end position="118"/>
    </location>
</feature>
<dbReference type="Pfam" id="PF13508">
    <property type="entry name" value="Acetyltransf_7"/>
    <property type="match status" value="1"/>
</dbReference>
<sequence length="127" mass="14894">MIDRYLDRGEMFVMRNREDKPVAIAVVTDEGDGILELKNLAVDPSFQRKGYGRRMIEYLCGHYRQRFHTLLAGTGDSMKTLSFYRNCGFSHSHTVTDFFTKNYDHPIIEDGKMLKDMVYFKRDIRPS</sequence>
<organism evidence="2 3">
    <name type="scientific">Candidatus Cryptobacteroides avicola</name>
    <dbReference type="NCBI Taxonomy" id="2840757"/>
    <lineage>
        <taxon>Bacteria</taxon>
        <taxon>Pseudomonadati</taxon>
        <taxon>Bacteroidota</taxon>
        <taxon>Bacteroidia</taxon>
        <taxon>Bacteroidales</taxon>
        <taxon>Candidatus Cryptobacteroides</taxon>
    </lineage>
</organism>
<evidence type="ECO:0000313" key="2">
    <source>
        <dbReference type="EMBL" id="MBO8484517.1"/>
    </source>
</evidence>
<dbReference type="EMBL" id="JADILV010000076">
    <property type="protein sequence ID" value="MBO8484517.1"/>
    <property type="molecule type" value="Genomic_DNA"/>
</dbReference>
<dbReference type="SUPFAM" id="SSF55729">
    <property type="entry name" value="Acyl-CoA N-acyltransferases (Nat)"/>
    <property type="match status" value="1"/>
</dbReference>
<evidence type="ECO:0000313" key="3">
    <source>
        <dbReference type="Proteomes" id="UP000725002"/>
    </source>
</evidence>
<proteinExistence type="predicted"/>
<gene>
    <name evidence="2" type="ORF">IAB75_10475</name>
</gene>
<protein>
    <submittedName>
        <fullName evidence="2">GNAT family N-acetyltransferase</fullName>
    </submittedName>
</protein>
<dbReference type="GO" id="GO:0016747">
    <property type="term" value="F:acyltransferase activity, transferring groups other than amino-acyl groups"/>
    <property type="evidence" value="ECO:0007669"/>
    <property type="project" value="InterPro"/>
</dbReference>
<reference evidence="2" key="2">
    <citation type="journal article" date="2021" name="PeerJ">
        <title>Extensive microbial diversity within the chicken gut microbiome revealed by metagenomics and culture.</title>
        <authorList>
            <person name="Gilroy R."/>
            <person name="Ravi A."/>
            <person name="Getino M."/>
            <person name="Pursley I."/>
            <person name="Horton D.L."/>
            <person name="Alikhan N.F."/>
            <person name="Baker D."/>
            <person name="Gharbi K."/>
            <person name="Hall N."/>
            <person name="Watson M."/>
            <person name="Adriaenssens E.M."/>
            <person name="Foster-Nyarko E."/>
            <person name="Jarju S."/>
            <person name="Secka A."/>
            <person name="Antonio M."/>
            <person name="Oren A."/>
            <person name="Chaudhuri R.R."/>
            <person name="La Ragione R."/>
            <person name="Hildebrand F."/>
            <person name="Pallen M.J."/>
        </authorList>
    </citation>
    <scope>NUCLEOTIDE SEQUENCE</scope>
    <source>
        <strain evidence="2">G3-8215</strain>
    </source>
</reference>
<dbReference type="Gene3D" id="3.40.630.30">
    <property type="match status" value="1"/>
</dbReference>